<evidence type="ECO:0000313" key="1">
    <source>
        <dbReference type="EMBL" id="KAJ8627396.1"/>
    </source>
</evidence>
<gene>
    <name evidence="1" type="ORF">MRB53_020703</name>
</gene>
<evidence type="ECO:0000313" key="2">
    <source>
        <dbReference type="Proteomes" id="UP001234297"/>
    </source>
</evidence>
<protein>
    <submittedName>
        <fullName evidence="1">Uncharacterized protein</fullName>
    </submittedName>
</protein>
<dbReference type="EMBL" id="CM056814">
    <property type="protein sequence ID" value="KAJ8627396.1"/>
    <property type="molecule type" value="Genomic_DNA"/>
</dbReference>
<reference evidence="1 2" key="1">
    <citation type="journal article" date="2022" name="Hortic Res">
        <title>A haplotype resolved chromosomal level avocado genome allows analysis of novel avocado genes.</title>
        <authorList>
            <person name="Nath O."/>
            <person name="Fletcher S.J."/>
            <person name="Hayward A."/>
            <person name="Shaw L.M."/>
            <person name="Masouleh A.K."/>
            <person name="Furtado A."/>
            <person name="Henry R.J."/>
            <person name="Mitter N."/>
        </authorList>
    </citation>
    <scope>NUCLEOTIDE SEQUENCE [LARGE SCALE GENOMIC DNA]</scope>
    <source>
        <strain evidence="2">cv. Hass</strain>
    </source>
</reference>
<sequence>MANGRMGTFNLERNVGSNSWQIPSSSCGFSIYRKPHFGFAFNAKKENRVWVLSVRTPSCRIVNALPKKETENPLIGGEFLEKEFKFEPTFDEYLKVMETVRVGRDKSLTPDDNGYHSENKPLGEDIAEAPASAGLGEDAGLGGPGLNSHRVKNVNSVERGKGGKNVKIFYSDGTIHQANELSGNDKVGRHQVRNGGNKISGGDKTGFRESKAALKSDKMQGLHKKYNDIKGEVNGGDLEKRVMGNDATYSKVGKELQQKGAWKNDKVSRNFDIEKRGRGNGYSRTEEPRSYNHSREMQKEQLKQNKIWAKGNVGNVETKMDGSGLIKGMPQKEKLLRTNFASKMGVSEINESTLQGESFNKMNTQGNTSKPGTEINKYKVISHRRLDGGNLERISIDKQRVAYDIEINDEEQSTNADDIGKDFRKRYRRQSYVRFHGDLTEDSVEVKKLGSSGTEIPEGLRKKWVHGAKGGGYNISLEDEKLRGPSPVFKEGENANDFDMDRKAFKSFEVFTDVRGRPRVLRMEMEERIQKLAKWKLDIGYSSPWDLSDLQPTCYARLNGTDVDMPEWQFSKMMHSAKIRFTDHTILRVVQILGSLGNWRRVLQVVQWLQSRDRFKSYKSRYIYTTVINVLGKAKRPVEALNVFYAMRKEFSSYPDLAAYHCIAVTLGQAGLMKELFDIIDCMRALPPKNFKTGVLEKWDPRLEPDAVVYNAVLNACVQQKQWEGAFWVLQQLKQRWIQPSSTTYGLVMEVMLVCGKYSLVHEFFRKVEKTSVPNTLNYKVLVNAFWREGKTDEAVLVVQDMERRGIVGSASLYYDLARCLCSAGRCQEALQQMDKICKVAKKPLVVTYTGLIQACLDSGNVQNGAYIFSQMHKFCSPNIVTFNIMIKAYIENKLFEEAKVLFQKILDGAHYISSVSDYKNRVIPDNFMFNTMLAACIEEKRWDDFEKFFRRMLHHGYHFNPKRHLWMILEASRSGKGQSLDTTWHYLIRSGQTAPVAIIKERFCMKLAEDDVTSALSCLASDQMSLPHAFSEKAWLDLFNGNAYRIRKDTLIRCPIVGNPILSHLHNCSILASSSLHVQMARK</sequence>
<dbReference type="Proteomes" id="UP001234297">
    <property type="component" value="Chromosome 6"/>
</dbReference>
<organism evidence="1 2">
    <name type="scientific">Persea americana</name>
    <name type="common">Avocado</name>
    <dbReference type="NCBI Taxonomy" id="3435"/>
    <lineage>
        <taxon>Eukaryota</taxon>
        <taxon>Viridiplantae</taxon>
        <taxon>Streptophyta</taxon>
        <taxon>Embryophyta</taxon>
        <taxon>Tracheophyta</taxon>
        <taxon>Spermatophyta</taxon>
        <taxon>Magnoliopsida</taxon>
        <taxon>Magnoliidae</taxon>
        <taxon>Laurales</taxon>
        <taxon>Lauraceae</taxon>
        <taxon>Persea</taxon>
    </lineage>
</organism>
<proteinExistence type="predicted"/>
<comment type="caution">
    <text evidence="1">The sequence shown here is derived from an EMBL/GenBank/DDBJ whole genome shotgun (WGS) entry which is preliminary data.</text>
</comment>
<name>A0ACC2L2J7_PERAE</name>
<accession>A0ACC2L2J7</accession>
<keyword evidence="2" id="KW-1185">Reference proteome</keyword>